<dbReference type="InterPro" id="IPR036987">
    <property type="entry name" value="SRA-YDG_sf"/>
</dbReference>
<dbReference type="InterPro" id="IPR003105">
    <property type="entry name" value="SRA_YDG"/>
</dbReference>
<dbReference type="Gene3D" id="2.30.280.10">
    <property type="entry name" value="SRA-YDG"/>
    <property type="match status" value="1"/>
</dbReference>
<dbReference type="SMART" id="SM00466">
    <property type="entry name" value="SRA"/>
    <property type="match status" value="1"/>
</dbReference>
<dbReference type="PROSITE" id="PS51015">
    <property type="entry name" value="YDG"/>
    <property type="match status" value="1"/>
</dbReference>
<comment type="subcellular location">
    <subcellularLocation>
        <location evidence="1">Chromosome</location>
    </subcellularLocation>
    <subcellularLocation>
        <location evidence="3">Nucleus</location>
    </subcellularLocation>
</comment>
<dbReference type="InterPro" id="IPR051357">
    <property type="entry name" value="H3K9_HMTase_SUVAR3-9"/>
</dbReference>
<dbReference type="SUPFAM" id="SSF88697">
    <property type="entry name" value="PUA domain-like"/>
    <property type="match status" value="1"/>
</dbReference>
<feature type="domain" description="YDG" evidence="5">
    <location>
        <begin position="637"/>
        <end position="790"/>
    </location>
</feature>
<protein>
    <recommendedName>
        <fullName evidence="5">YDG domain-containing protein</fullName>
    </recommendedName>
</protein>
<keyword evidence="7" id="KW-1185">Reference proteome</keyword>
<proteinExistence type="predicted"/>
<feature type="region of interest" description="Disordered" evidence="4">
    <location>
        <begin position="460"/>
        <end position="494"/>
    </location>
</feature>
<name>A0ABP0W6K5_9BRYO</name>
<sequence length="862" mass="93007">MNLSTSGSNPSEDEDEDCVITLVKSGKSNSSIPITTAITTQLADLRGGDSLGLLGVKKERAENGNLYVFLDVKEDDAQGIDSPFGSDPLEEGEECGGDDDGVVVFRDIQDQQVPEEDVGRPQRKPVDLTPFLSYLSNCINESRTTEQQVSTVISAEEDEEEDFFSGSGVQATVEIHPDSSASCVVATERNEISSDEKTDVLWVLKEFASSGVVGAPPPDLNSASAATLGEIAPERKTVNPLGSSPGKFYDNGGTQAMELDHPVPSPAAAAAAPVDEEEDCYDDGACGCEEDAFDADGVRPQKQETSGSAAQEQQDCVETKEKAAEYGKGTQEQQQQVALSQTPTCSESSEVSREFSTLGPEICAMALAKISNNTDDGLRVETMNTSISPPASAATGSDMTAVVGTTNQTSSLTAGTRRRNLISPLSMFSWCGNLLKKLPSGRFEIQKSFENLELRKPCDDSSPCSSQSHGPLGSSKGSESNNPMVKRRGGLKTKKNVAALVPASSLCNSIGEEEHGSEKCEGSPSLGVVSTPLQIHNLKGAPRKCRALRRVVCPFEYEESWKGLMPPNGGVPEKERQKVIQALYTFEELRSHLREAEERRVAKGRAEGIACRERPDLKACTEMRLRGLQVNSNEYIGNVPGVCVGDRFWYRTEMVVIGLHKQLEAGIAFISRMKSCSGISVATSIVMKHSGNPYRDDRDDGELITYTGQGGLSNRSGAAHSVADQVLTRGNEALKNSYEGHLPIRVIRGEKDKRSPTGDVYTYIGLYHILQMRYEPGKDGNLVYMFDLQRQGGQHPLPICASKPVPQIANKATGLSTSLSLKRKWDNSLESGDASSPCSSKEQWGIPVDFSNVKQALYVRGS</sequence>
<evidence type="ECO:0000256" key="1">
    <source>
        <dbReference type="ARBA" id="ARBA00004286"/>
    </source>
</evidence>
<dbReference type="EMBL" id="OZ020108">
    <property type="protein sequence ID" value="CAK9260940.1"/>
    <property type="molecule type" value="Genomic_DNA"/>
</dbReference>
<reference evidence="6" key="1">
    <citation type="submission" date="2024-02" db="EMBL/GenBank/DDBJ databases">
        <authorList>
            <consortium name="ELIXIR-Norway"/>
            <consortium name="Elixir Norway"/>
        </authorList>
    </citation>
    <scope>NUCLEOTIDE SEQUENCE</scope>
</reference>
<feature type="compositionally biased region" description="Polar residues" evidence="4">
    <location>
        <begin position="330"/>
        <end position="349"/>
    </location>
</feature>
<evidence type="ECO:0000313" key="6">
    <source>
        <dbReference type="EMBL" id="CAK9260940.1"/>
    </source>
</evidence>
<feature type="compositionally biased region" description="Basic residues" evidence="4">
    <location>
        <begin position="485"/>
        <end position="494"/>
    </location>
</feature>
<feature type="region of interest" description="Disordered" evidence="4">
    <location>
        <begin position="297"/>
        <end position="351"/>
    </location>
</feature>
<accession>A0ABP0W6K5</accession>
<evidence type="ECO:0000313" key="7">
    <source>
        <dbReference type="Proteomes" id="UP001497444"/>
    </source>
</evidence>
<keyword evidence="2 3" id="KW-0539">Nucleus</keyword>
<evidence type="ECO:0000256" key="2">
    <source>
        <dbReference type="ARBA" id="ARBA00023242"/>
    </source>
</evidence>
<evidence type="ECO:0000256" key="4">
    <source>
        <dbReference type="SAM" id="MobiDB-lite"/>
    </source>
</evidence>
<dbReference type="Pfam" id="PF02182">
    <property type="entry name" value="SAD_SRA"/>
    <property type="match status" value="1"/>
</dbReference>
<dbReference type="PANTHER" id="PTHR45660">
    <property type="entry name" value="HISTONE-LYSINE N-METHYLTRANSFERASE SETMAR"/>
    <property type="match status" value="1"/>
</dbReference>
<evidence type="ECO:0000256" key="3">
    <source>
        <dbReference type="PROSITE-ProRule" id="PRU00358"/>
    </source>
</evidence>
<organism evidence="6 7">
    <name type="scientific">Sphagnum jensenii</name>
    <dbReference type="NCBI Taxonomy" id="128206"/>
    <lineage>
        <taxon>Eukaryota</taxon>
        <taxon>Viridiplantae</taxon>
        <taxon>Streptophyta</taxon>
        <taxon>Embryophyta</taxon>
        <taxon>Bryophyta</taxon>
        <taxon>Sphagnophytina</taxon>
        <taxon>Sphagnopsida</taxon>
        <taxon>Sphagnales</taxon>
        <taxon>Sphagnaceae</taxon>
        <taxon>Sphagnum</taxon>
    </lineage>
</organism>
<gene>
    <name evidence="6" type="ORF">CSSPJE1EN1_LOCUS6418</name>
</gene>
<dbReference type="Proteomes" id="UP001497444">
    <property type="component" value="Chromosome 13"/>
</dbReference>
<dbReference type="InterPro" id="IPR015947">
    <property type="entry name" value="PUA-like_sf"/>
</dbReference>
<evidence type="ECO:0000259" key="5">
    <source>
        <dbReference type="PROSITE" id="PS51015"/>
    </source>
</evidence>
<feature type="compositionally biased region" description="Polar residues" evidence="4">
    <location>
        <begin position="303"/>
        <end position="316"/>
    </location>
</feature>
<dbReference type="PANTHER" id="PTHR45660:SF13">
    <property type="entry name" value="HISTONE-LYSINE N-METHYLTRANSFERASE SETMAR"/>
    <property type="match status" value="1"/>
</dbReference>